<feature type="transmembrane region" description="Helical" evidence="3">
    <location>
        <begin position="287"/>
        <end position="306"/>
    </location>
</feature>
<feature type="domain" description="CUB" evidence="5">
    <location>
        <begin position="19"/>
        <end position="137"/>
    </location>
</feature>
<dbReference type="PANTHER" id="PTHR47537:SF2">
    <property type="entry name" value="CUBILIN"/>
    <property type="match status" value="1"/>
</dbReference>
<feature type="chain" id="PRO_5039913581" description="CUB domain-containing protein" evidence="4">
    <location>
        <begin position="17"/>
        <end position="307"/>
    </location>
</feature>
<dbReference type="InterPro" id="IPR000859">
    <property type="entry name" value="CUB_dom"/>
</dbReference>
<reference evidence="6" key="1">
    <citation type="submission" date="2021-03" db="EMBL/GenBank/DDBJ databases">
        <title>Chromosome level genome of the anhydrobiotic midge Polypedilum vanderplanki.</title>
        <authorList>
            <person name="Yoshida Y."/>
            <person name="Kikawada T."/>
            <person name="Gusev O."/>
        </authorList>
    </citation>
    <scope>NUCLEOTIDE SEQUENCE</scope>
    <source>
        <strain evidence="6">NIAS01</strain>
        <tissue evidence="6">Whole body or cell culture</tissue>
    </source>
</reference>
<keyword evidence="4" id="KW-0732">Signal</keyword>
<evidence type="ECO:0000256" key="4">
    <source>
        <dbReference type="SAM" id="SignalP"/>
    </source>
</evidence>
<dbReference type="OrthoDB" id="6369184at2759"/>
<dbReference type="PROSITE" id="PS01180">
    <property type="entry name" value="CUB"/>
    <property type="match status" value="2"/>
</dbReference>
<gene>
    <name evidence="6" type="ORF">PVAND_015080</name>
</gene>
<dbReference type="InterPro" id="IPR035914">
    <property type="entry name" value="Sperma_CUB_dom_sf"/>
</dbReference>
<proteinExistence type="predicted"/>
<evidence type="ECO:0000313" key="7">
    <source>
        <dbReference type="Proteomes" id="UP001107558"/>
    </source>
</evidence>
<keyword evidence="3" id="KW-0812">Transmembrane</keyword>
<keyword evidence="3" id="KW-1133">Transmembrane helix</keyword>
<accession>A0A9J6BB24</accession>
<evidence type="ECO:0000256" key="3">
    <source>
        <dbReference type="SAM" id="Phobius"/>
    </source>
</evidence>
<protein>
    <recommendedName>
        <fullName evidence="5">CUB domain-containing protein</fullName>
    </recommendedName>
</protein>
<dbReference type="SMART" id="SM00042">
    <property type="entry name" value="CUB"/>
    <property type="match status" value="2"/>
</dbReference>
<comment type="caution">
    <text evidence="6">The sequence shown here is derived from an EMBL/GenBank/DDBJ whole genome shotgun (WGS) entry which is preliminary data.</text>
</comment>
<evidence type="ECO:0000313" key="6">
    <source>
        <dbReference type="EMBL" id="KAG5667081.1"/>
    </source>
</evidence>
<name>A0A9J6BB24_POLVA</name>
<keyword evidence="1" id="KW-1015">Disulfide bond</keyword>
<comment type="caution">
    <text evidence="2">Lacks conserved residue(s) required for the propagation of feature annotation.</text>
</comment>
<dbReference type="Gene3D" id="2.60.120.290">
    <property type="entry name" value="Spermadhesin, CUB domain"/>
    <property type="match status" value="2"/>
</dbReference>
<dbReference type="AlphaFoldDB" id="A0A9J6BB24"/>
<evidence type="ECO:0000256" key="1">
    <source>
        <dbReference type="ARBA" id="ARBA00023157"/>
    </source>
</evidence>
<feature type="domain" description="CUB" evidence="5">
    <location>
        <begin position="152"/>
        <end position="271"/>
    </location>
</feature>
<dbReference type="GO" id="GO:0005886">
    <property type="term" value="C:plasma membrane"/>
    <property type="evidence" value="ECO:0007669"/>
    <property type="project" value="TreeGrafter"/>
</dbReference>
<evidence type="ECO:0000259" key="5">
    <source>
        <dbReference type="PROSITE" id="PS01180"/>
    </source>
</evidence>
<organism evidence="6 7">
    <name type="scientific">Polypedilum vanderplanki</name>
    <name type="common">Sleeping chironomid midge</name>
    <dbReference type="NCBI Taxonomy" id="319348"/>
    <lineage>
        <taxon>Eukaryota</taxon>
        <taxon>Metazoa</taxon>
        <taxon>Ecdysozoa</taxon>
        <taxon>Arthropoda</taxon>
        <taxon>Hexapoda</taxon>
        <taxon>Insecta</taxon>
        <taxon>Pterygota</taxon>
        <taxon>Neoptera</taxon>
        <taxon>Endopterygota</taxon>
        <taxon>Diptera</taxon>
        <taxon>Nematocera</taxon>
        <taxon>Chironomoidea</taxon>
        <taxon>Chironomidae</taxon>
        <taxon>Chironominae</taxon>
        <taxon>Polypedilum</taxon>
        <taxon>Polypedilum</taxon>
    </lineage>
</organism>
<dbReference type="EMBL" id="JADBJN010000004">
    <property type="protein sequence ID" value="KAG5667081.1"/>
    <property type="molecule type" value="Genomic_DNA"/>
</dbReference>
<keyword evidence="3" id="KW-0472">Membrane</keyword>
<sequence length="307" mass="35607">MKFLAIVLVVACVCSSEKCNKVYKSESCSFGIITSPRFPLPYPNGTICTYEFIANGSERIQLNFIEFSLNYSDNYECYYSDTIEIFMFINNKYRPVQILCGSRLPGLIMSYGEKMKIEFRGINGGNSIGFKMEFKFLRNYGIKTGQQIGDKCDFHYNSSISRSGTFTSPNYPGIYPMNIICNYFFYGYDDERVLINFTYFDVEGVYPCDEEVSSDSVEFSNYKSRDRLFKFYCGRLIKSFNVTSDGKFFRVTFRSNTVMDGTGFSANYYFLKPKTQRVILNFEPVSTAVKVFVNFQIFLIFFVYVFK</sequence>
<dbReference type="Pfam" id="PF00431">
    <property type="entry name" value="CUB"/>
    <property type="match status" value="2"/>
</dbReference>
<evidence type="ECO:0000256" key="2">
    <source>
        <dbReference type="PROSITE-ProRule" id="PRU00059"/>
    </source>
</evidence>
<dbReference type="FunFam" id="2.60.120.290:FF:000058">
    <property type="entry name" value="CUB domaincontaining protein"/>
    <property type="match status" value="1"/>
</dbReference>
<keyword evidence="7" id="KW-1185">Reference proteome</keyword>
<feature type="signal peptide" evidence="4">
    <location>
        <begin position="1"/>
        <end position="16"/>
    </location>
</feature>
<dbReference type="InterPro" id="IPR053207">
    <property type="entry name" value="Non-NMDA_GluR_Accessory"/>
</dbReference>
<dbReference type="Proteomes" id="UP001107558">
    <property type="component" value="Chromosome 4"/>
</dbReference>
<dbReference type="CDD" id="cd00041">
    <property type="entry name" value="CUB"/>
    <property type="match status" value="2"/>
</dbReference>
<dbReference type="SUPFAM" id="SSF49854">
    <property type="entry name" value="Spermadhesin, CUB domain"/>
    <property type="match status" value="2"/>
</dbReference>
<dbReference type="PANTHER" id="PTHR47537">
    <property type="entry name" value="CUBILIN"/>
    <property type="match status" value="1"/>
</dbReference>